<evidence type="ECO:0000256" key="15">
    <source>
        <dbReference type="SAM" id="Phobius"/>
    </source>
</evidence>
<comment type="similarity">
    <text evidence="2">Belongs to the glycosyltransferase 29 family.</text>
</comment>
<evidence type="ECO:0000256" key="10">
    <source>
        <dbReference type="ARBA" id="ARBA00023157"/>
    </source>
</evidence>
<name>A0A0G4FHB4_9ALVE</name>
<evidence type="ECO:0000256" key="3">
    <source>
        <dbReference type="ARBA" id="ARBA00022676"/>
    </source>
</evidence>
<dbReference type="AlphaFoldDB" id="A0A0G4FHB4"/>
<dbReference type="EMBL" id="CDMZ01000374">
    <property type="protein sequence ID" value="CEM12899.1"/>
    <property type="molecule type" value="Genomic_DNA"/>
</dbReference>
<dbReference type="EC" id="2.4.3.1" evidence="13"/>
<keyword evidence="6" id="KW-0735">Signal-anchor</keyword>
<keyword evidence="5 15" id="KW-0812">Transmembrane</keyword>
<keyword evidence="3" id="KW-0328">Glycosyltransferase</keyword>
<gene>
    <name evidence="16" type="ORF">Cvel_3345</name>
</gene>
<comment type="catalytic activity">
    <reaction evidence="12">
        <text>a beta-D-galactoside + CMP-N-acetyl-beta-neuraminate = an N-acetyl-alpha-neuraminyl-(2-&gt;6)-beta-D-galactosyl derivative + CMP + H(+)</text>
        <dbReference type="Rhea" id="RHEA:52104"/>
        <dbReference type="ChEBI" id="CHEBI:15378"/>
        <dbReference type="ChEBI" id="CHEBI:28034"/>
        <dbReference type="ChEBI" id="CHEBI:57812"/>
        <dbReference type="ChEBI" id="CHEBI:60377"/>
        <dbReference type="ChEBI" id="CHEBI:136398"/>
        <dbReference type="EC" id="2.4.3.1"/>
    </reaction>
</comment>
<evidence type="ECO:0000256" key="14">
    <source>
        <dbReference type="SAM" id="MobiDB-lite"/>
    </source>
</evidence>
<keyword evidence="11" id="KW-0325">Glycoprotein</keyword>
<protein>
    <recommendedName>
        <fullName evidence="13">beta-galactoside alpha-(2,6)-sialyltransferase</fullName>
        <ecNumber evidence="13">2.4.3.1</ecNumber>
    </recommendedName>
</protein>
<keyword evidence="9 15" id="KW-0472">Membrane</keyword>
<evidence type="ECO:0000256" key="11">
    <source>
        <dbReference type="ARBA" id="ARBA00023180"/>
    </source>
</evidence>
<sequence>MIRLNRCGCRYLICIALFVAVVNTLVGLQLLNGTEIPFSIVPYQTECNCTAAVAEAVAAVTAEAAREREEILARVAMQAQAAAESTPPEPPIPNKAAGTGKKTQRQPAAQKKKKVVLNEELLPTGLSIWEVPTISRRIADLPWSNLTAFRAAFPNDTSSSTIKRVRGTHDYGAEEQLRSFFIQHGLANLRFPGVNATQRVEWDRPPLLGLLEGELKGPVLDHVAAPKNGRLPFSIPSKLYDQWKGLVKGLLEKRPRFHLDSTVPKGSEYPTCALVASGPDMLNAKFGAEIDAHDVIFRMNCAPVNGFESHVSLRRKEHSNQSVSDAFEAQRVSGRVSWLSHHLPHNISGKYEATEKAL</sequence>
<evidence type="ECO:0000256" key="12">
    <source>
        <dbReference type="ARBA" id="ARBA00034249"/>
    </source>
</evidence>
<proteinExistence type="inferred from homology"/>
<evidence type="ECO:0000256" key="7">
    <source>
        <dbReference type="ARBA" id="ARBA00022989"/>
    </source>
</evidence>
<organism evidence="16">
    <name type="scientific">Chromera velia CCMP2878</name>
    <dbReference type="NCBI Taxonomy" id="1169474"/>
    <lineage>
        <taxon>Eukaryota</taxon>
        <taxon>Sar</taxon>
        <taxon>Alveolata</taxon>
        <taxon>Colpodellida</taxon>
        <taxon>Chromeraceae</taxon>
        <taxon>Chromera</taxon>
    </lineage>
</organism>
<dbReference type="InterPro" id="IPR038578">
    <property type="entry name" value="GT29-like_sf"/>
</dbReference>
<evidence type="ECO:0000256" key="5">
    <source>
        <dbReference type="ARBA" id="ARBA00022692"/>
    </source>
</evidence>
<comment type="subcellular location">
    <subcellularLocation>
        <location evidence="1">Golgi apparatus</location>
        <location evidence="1">Golgi stack membrane</location>
        <topology evidence="1">Single-pass type II membrane protein</topology>
    </subcellularLocation>
</comment>
<evidence type="ECO:0000256" key="4">
    <source>
        <dbReference type="ARBA" id="ARBA00022679"/>
    </source>
</evidence>
<feature type="region of interest" description="Disordered" evidence="14">
    <location>
        <begin position="79"/>
        <end position="110"/>
    </location>
</feature>
<evidence type="ECO:0000256" key="8">
    <source>
        <dbReference type="ARBA" id="ARBA00023034"/>
    </source>
</evidence>
<dbReference type="Pfam" id="PF00777">
    <property type="entry name" value="Glyco_transf_29"/>
    <property type="match status" value="1"/>
</dbReference>
<feature type="transmembrane region" description="Helical" evidence="15">
    <location>
        <begin position="12"/>
        <end position="31"/>
    </location>
</feature>
<dbReference type="InterPro" id="IPR001675">
    <property type="entry name" value="Glyco_trans_29"/>
</dbReference>
<evidence type="ECO:0000256" key="6">
    <source>
        <dbReference type="ARBA" id="ARBA00022968"/>
    </source>
</evidence>
<dbReference type="VEuPathDB" id="CryptoDB:Cvel_3345"/>
<keyword evidence="8" id="KW-0333">Golgi apparatus</keyword>
<dbReference type="Gene3D" id="3.90.1480.20">
    <property type="entry name" value="Glycosyl transferase family 29"/>
    <property type="match status" value="1"/>
</dbReference>
<evidence type="ECO:0000256" key="9">
    <source>
        <dbReference type="ARBA" id="ARBA00023136"/>
    </source>
</evidence>
<evidence type="ECO:0000256" key="1">
    <source>
        <dbReference type="ARBA" id="ARBA00004447"/>
    </source>
</evidence>
<dbReference type="GO" id="GO:0003835">
    <property type="term" value="F:beta-galactoside alpha-2,6-sialyltransferase activity"/>
    <property type="evidence" value="ECO:0007669"/>
    <property type="project" value="UniProtKB-EC"/>
</dbReference>
<keyword evidence="10" id="KW-1015">Disulfide bond</keyword>
<dbReference type="GO" id="GO:0032580">
    <property type="term" value="C:Golgi cisterna membrane"/>
    <property type="evidence" value="ECO:0007669"/>
    <property type="project" value="UniProtKB-SubCell"/>
</dbReference>
<dbReference type="PANTHER" id="PTHR46059:SF1">
    <property type="entry name" value="BETA-GALACTOSIDE ALPHA-2,6-SIALYLTRANSFERASE"/>
    <property type="match status" value="1"/>
</dbReference>
<evidence type="ECO:0000256" key="2">
    <source>
        <dbReference type="ARBA" id="ARBA00006003"/>
    </source>
</evidence>
<evidence type="ECO:0000256" key="13">
    <source>
        <dbReference type="ARBA" id="ARBA00034329"/>
    </source>
</evidence>
<dbReference type="PANTHER" id="PTHR46059">
    <property type="entry name" value="BETA-GALACTOSIDE ALPHA-2,6-SIALYLTRANSFERASE"/>
    <property type="match status" value="1"/>
</dbReference>
<evidence type="ECO:0000313" key="16">
    <source>
        <dbReference type="EMBL" id="CEM12899.1"/>
    </source>
</evidence>
<reference evidence="16" key="1">
    <citation type="submission" date="2014-11" db="EMBL/GenBank/DDBJ databases">
        <authorList>
            <person name="Otto D Thomas"/>
            <person name="Naeem Raeece"/>
        </authorList>
    </citation>
    <scope>NUCLEOTIDE SEQUENCE</scope>
</reference>
<accession>A0A0G4FHB4</accession>
<keyword evidence="4" id="KW-0808">Transferase</keyword>
<keyword evidence="7 15" id="KW-1133">Transmembrane helix</keyword>